<evidence type="ECO:0000313" key="2">
    <source>
        <dbReference type="Proteomes" id="UP000309215"/>
    </source>
</evidence>
<comment type="caution">
    <text evidence="1">The sequence shown here is derived from an EMBL/GenBank/DDBJ whole genome shotgun (WGS) entry which is preliminary data.</text>
</comment>
<organism evidence="1 2">
    <name type="scientific">Polyangium fumosum</name>
    <dbReference type="NCBI Taxonomy" id="889272"/>
    <lineage>
        <taxon>Bacteria</taxon>
        <taxon>Pseudomonadati</taxon>
        <taxon>Myxococcota</taxon>
        <taxon>Polyangia</taxon>
        <taxon>Polyangiales</taxon>
        <taxon>Polyangiaceae</taxon>
        <taxon>Polyangium</taxon>
    </lineage>
</organism>
<gene>
    <name evidence="1" type="ORF">E8A74_05315</name>
</gene>
<dbReference type="RefSeq" id="WP_136972204.1">
    <property type="nucleotide sequence ID" value="NZ_SSMQ01000004.1"/>
</dbReference>
<sequence>MQSGKSLRLMPDPAGISGDPAAVIPLLEEIEALPESATGALVFGPPTQGTVLVENGRICWAAASGMERRLAELLRAYADEPPESKRIEDVYKRCKRDQIPVVKALVDSGLVSLDGLKEVIRQHTSEALIALTREPLREAPNWAPHKHQGYDAKFTFDPCELIVSVGGVFHPDLAGRARLDFDGLLRSGVYAVSFARAPQSNTPVPIYRSPGAYFTLRQVMSLGRWAFSALDVCNAYSARARIAATLVEPGEYLVAWQSRGVVSVAQCEDSMSFAFIVGKRARATS</sequence>
<dbReference type="Proteomes" id="UP000309215">
    <property type="component" value="Unassembled WGS sequence"/>
</dbReference>
<proteinExistence type="predicted"/>
<reference evidence="1 2" key="1">
    <citation type="submission" date="2019-04" db="EMBL/GenBank/DDBJ databases">
        <authorList>
            <person name="Li Y."/>
            <person name="Wang J."/>
        </authorList>
    </citation>
    <scope>NUCLEOTIDE SEQUENCE [LARGE SCALE GENOMIC DNA]</scope>
    <source>
        <strain evidence="1 2">DSM 14668</strain>
    </source>
</reference>
<evidence type="ECO:0000313" key="1">
    <source>
        <dbReference type="EMBL" id="TKD12034.1"/>
    </source>
</evidence>
<protein>
    <submittedName>
        <fullName evidence="1">Uncharacterized protein</fullName>
    </submittedName>
</protein>
<accession>A0A4U1JHF8</accession>
<dbReference type="EMBL" id="SSMQ01000004">
    <property type="protein sequence ID" value="TKD12034.1"/>
    <property type="molecule type" value="Genomic_DNA"/>
</dbReference>
<name>A0A4U1JHF8_9BACT</name>
<dbReference type="AlphaFoldDB" id="A0A4U1JHF8"/>
<keyword evidence="2" id="KW-1185">Reference proteome</keyword>